<proteinExistence type="predicted"/>
<dbReference type="InParanoid" id="A0A0D0DD37"/>
<feature type="domain" description="2OGFeDO JBP1/TET oxygenase" evidence="6">
    <location>
        <begin position="114"/>
        <end position="269"/>
    </location>
</feature>
<evidence type="ECO:0000256" key="1">
    <source>
        <dbReference type="ARBA" id="ARBA00001954"/>
    </source>
</evidence>
<dbReference type="GO" id="GO:0046872">
    <property type="term" value="F:metal ion binding"/>
    <property type="evidence" value="ECO:0007669"/>
    <property type="project" value="UniProtKB-KW"/>
</dbReference>
<accession>A0A0D0DD37</accession>
<keyword evidence="5" id="KW-0408">Iron</keyword>
<keyword evidence="3" id="KW-0223">Dioxygenase</keyword>
<dbReference type="GO" id="GO:0051213">
    <property type="term" value="F:dioxygenase activity"/>
    <property type="evidence" value="ECO:0007669"/>
    <property type="project" value="UniProtKB-KW"/>
</dbReference>
<dbReference type="STRING" id="930991.A0A0D0DD37"/>
<dbReference type="EMBL" id="KN825059">
    <property type="protein sequence ID" value="KIK95182.1"/>
    <property type="molecule type" value="Genomic_DNA"/>
</dbReference>
<dbReference type="AlphaFoldDB" id="A0A0D0DD37"/>
<protein>
    <recommendedName>
        <fullName evidence="6">2OGFeDO JBP1/TET oxygenase domain-containing protein</fullName>
    </recommendedName>
</protein>
<reference evidence="7 8" key="1">
    <citation type="submission" date="2014-04" db="EMBL/GenBank/DDBJ databases">
        <authorList>
            <consortium name="DOE Joint Genome Institute"/>
            <person name="Kuo A."/>
            <person name="Kohler A."/>
            <person name="Jargeat P."/>
            <person name="Nagy L.G."/>
            <person name="Floudas D."/>
            <person name="Copeland A."/>
            <person name="Barry K.W."/>
            <person name="Cichocki N."/>
            <person name="Veneault-Fourrey C."/>
            <person name="LaButti K."/>
            <person name="Lindquist E.A."/>
            <person name="Lipzen A."/>
            <person name="Lundell T."/>
            <person name="Morin E."/>
            <person name="Murat C."/>
            <person name="Sun H."/>
            <person name="Tunlid A."/>
            <person name="Henrissat B."/>
            <person name="Grigoriev I.V."/>
            <person name="Hibbett D.S."/>
            <person name="Martin F."/>
            <person name="Nordberg H.P."/>
            <person name="Cantor M.N."/>
            <person name="Hua S.X."/>
        </authorList>
    </citation>
    <scope>NUCLEOTIDE SEQUENCE [LARGE SCALE GENOMIC DNA]</scope>
    <source>
        <strain evidence="7 8">Ve08.2h10</strain>
    </source>
</reference>
<gene>
    <name evidence="7" type="ORF">PAXRUDRAFT_141297</name>
</gene>
<name>A0A0D0DD37_9AGAM</name>
<dbReference type="InterPro" id="IPR024779">
    <property type="entry name" value="2OGFeDO_JBP1/TET_oxygenase_dom"/>
</dbReference>
<dbReference type="HOGENOM" id="CLU_039070_4_2_1"/>
<keyword evidence="2" id="KW-0479">Metal-binding</keyword>
<keyword evidence="8" id="KW-1185">Reference proteome</keyword>
<dbReference type="Proteomes" id="UP000054538">
    <property type="component" value="Unassembled WGS sequence"/>
</dbReference>
<evidence type="ECO:0000256" key="4">
    <source>
        <dbReference type="ARBA" id="ARBA00023002"/>
    </source>
</evidence>
<dbReference type="Pfam" id="PF12851">
    <property type="entry name" value="Tet_JBP"/>
    <property type="match status" value="1"/>
</dbReference>
<evidence type="ECO:0000256" key="2">
    <source>
        <dbReference type="ARBA" id="ARBA00022723"/>
    </source>
</evidence>
<organism evidence="7 8">
    <name type="scientific">Paxillus rubicundulus Ve08.2h10</name>
    <dbReference type="NCBI Taxonomy" id="930991"/>
    <lineage>
        <taxon>Eukaryota</taxon>
        <taxon>Fungi</taxon>
        <taxon>Dikarya</taxon>
        <taxon>Basidiomycota</taxon>
        <taxon>Agaricomycotina</taxon>
        <taxon>Agaricomycetes</taxon>
        <taxon>Agaricomycetidae</taxon>
        <taxon>Boletales</taxon>
        <taxon>Paxilineae</taxon>
        <taxon>Paxillaceae</taxon>
        <taxon>Paxillus</taxon>
    </lineage>
</organism>
<sequence>MAEALGSNESGTNEAREKVLKERFPVEKDEELVCEPTLLLDQTGVIMAWHLPGVLSEEFQLDCVRNLEFLFPDISRSITSSRSWRTQEDLFMESHIRGAIELSPAWYQQGRVPYRHQPEVSTILKGSHADPGPQQWLRAGALQNAILSATLMVMHPDLYASGRETCLKLATSTQDEDMQQIIPEWSTVYFVVLVIVNWATPFHRDLSCQVQWLDMLATIGGDPDLHIELDNLGVRLAYSPGTLVSLSGKVLWHGVLALVSNQFCLAYHMRDNVQEGVGVHRCDWVKQGELPILLQRFALSMTN</sequence>
<evidence type="ECO:0000313" key="7">
    <source>
        <dbReference type="EMBL" id="KIK95182.1"/>
    </source>
</evidence>
<evidence type="ECO:0000313" key="8">
    <source>
        <dbReference type="Proteomes" id="UP000054538"/>
    </source>
</evidence>
<evidence type="ECO:0000259" key="6">
    <source>
        <dbReference type="Pfam" id="PF12851"/>
    </source>
</evidence>
<reference evidence="8" key="2">
    <citation type="submission" date="2015-01" db="EMBL/GenBank/DDBJ databases">
        <title>Evolutionary Origins and Diversification of the Mycorrhizal Mutualists.</title>
        <authorList>
            <consortium name="DOE Joint Genome Institute"/>
            <consortium name="Mycorrhizal Genomics Consortium"/>
            <person name="Kohler A."/>
            <person name="Kuo A."/>
            <person name="Nagy L.G."/>
            <person name="Floudas D."/>
            <person name="Copeland A."/>
            <person name="Barry K.W."/>
            <person name="Cichocki N."/>
            <person name="Veneault-Fourrey C."/>
            <person name="LaButti K."/>
            <person name="Lindquist E.A."/>
            <person name="Lipzen A."/>
            <person name="Lundell T."/>
            <person name="Morin E."/>
            <person name="Murat C."/>
            <person name="Riley R."/>
            <person name="Ohm R."/>
            <person name="Sun H."/>
            <person name="Tunlid A."/>
            <person name="Henrissat B."/>
            <person name="Grigoriev I.V."/>
            <person name="Hibbett D.S."/>
            <person name="Martin F."/>
        </authorList>
    </citation>
    <scope>NUCLEOTIDE SEQUENCE [LARGE SCALE GENOMIC DNA]</scope>
    <source>
        <strain evidence="8">Ve08.2h10</strain>
    </source>
</reference>
<dbReference type="OrthoDB" id="3200752at2759"/>
<evidence type="ECO:0000256" key="5">
    <source>
        <dbReference type="ARBA" id="ARBA00023004"/>
    </source>
</evidence>
<evidence type="ECO:0000256" key="3">
    <source>
        <dbReference type="ARBA" id="ARBA00022964"/>
    </source>
</evidence>
<keyword evidence="4" id="KW-0560">Oxidoreductase</keyword>
<comment type="cofactor">
    <cofactor evidence="1">
        <name>Fe(2+)</name>
        <dbReference type="ChEBI" id="CHEBI:29033"/>
    </cofactor>
</comment>